<gene>
    <name evidence="1" type="ORF">FTOL_09437</name>
</gene>
<comment type="caution">
    <text evidence="1">The sequence shown here is derived from an EMBL/GenBank/DDBJ whole genome shotgun (WGS) entry which is preliminary data.</text>
</comment>
<reference evidence="1" key="1">
    <citation type="submission" date="2018-03" db="EMBL/GenBank/DDBJ databases">
        <authorList>
            <person name="Guldener U."/>
        </authorList>
    </citation>
    <scope>NUCLEOTIDE SEQUENCE</scope>
</reference>
<evidence type="ECO:0000313" key="1">
    <source>
        <dbReference type="EMBL" id="SPJ82032.1"/>
    </source>
</evidence>
<name>A0AAE8MEC7_9HYPO</name>
<sequence>MLNKRVSQIKAGISS</sequence>
<evidence type="ECO:0000313" key="2">
    <source>
        <dbReference type="Proteomes" id="UP001187734"/>
    </source>
</evidence>
<keyword evidence="2" id="KW-1185">Reference proteome</keyword>
<protein>
    <submittedName>
        <fullName evidence="1">Uncharacterized protein</fullName>
    </submittedName>
</protein>
<proteinExistence type="predicted"/>
<dbReference type="Proteomes" id="UP001187734">
    <property type="component" value="Unassembled WGS sequence"/>
</dbReference>
<organism evidence="1 2">
    <name type="scientific">Fusarium torulosum</name>
    <dbReference type="NCBI Taxonomy" id="33205"/>
    <lineage>
        <taxon>Eukaryota</taxon>
        <taxon>Fungi</taxon>
        <taxon>Dikarya</taxon>
        <taxon>Ascomycota</taxon>
        <taxon>Pezizomycotina</taxon>
        <taxon>Sordariomycetes</taxon>
        <taxon>Hypocreomycetidae</taxon>
        <taxon>Hypocreales</taxon>
        <taxon>Nectriaceae</taxon>
        <taxon>Fusarium</taxon>
    </lineage>
</organism>
<accession>A0AAE8MEC7</accession>
<dbReference type="EMBL" id="ONZP01000344">
    <property type="protein sequence ID" value="SPJ82032.1"/>
    <property type="molecule type" value="Genomic_DNA"/>
</dbReference>